<dbReference type="EMBL" id="BAAACA010000037">
    <property type="protein sequence ID" value="GAA0615579.1"/>
    <property type="molecule type" value="Genomic_DNA"/>
</dbReference>
<comment type="caution">
    <text evidence="8">The sequence shown here is derived from an EMBL/GenBank/DDBJ whole genome shotgun (WGS) entry which is preliminary data.</text>
</comment>
<feature type="domain" description="ABC transporter" evidence="6">
    <location>
        <begin position="2"/>
        <end position="237"/>
    </location>
</feature>
<dbReference type="InterPro" id="IPR027417">
    <property type="entry name" value="P-loop_NTPase"/>
</dbReference>
<dbReference type="SUPFAM" id="SSF52540">
    <property type="entry name" value="P-loop containing nucleoside triphosphate hydrolases"/>
    <property type="match status" value="1"/>
</dbReference>
<keyword evidence="9" id="KW-1185">Reference proteome</keyword>
<dbReference type="PROSITE" id="PS50893">
    <property type="entry name" value="ABC_TRANSPORTER_2"/>
    <property type="match status" value="1"/>
</dbReference>
<sequence length="387" mass="42148">MIRFEHVTKRYADGTTAVDDLSFEVAEGELVTLVGPSGCGKTTTMKMVNRLIEPSEGRIFLDGEDISTVDPVQLRRRIGYVIQQVGLFPHKTVLENTATVPHLLGVKRAKARERAAELLDLVGLDPKVHGARYPEQLSGGQRQRVGVARALAADPPVLLMDEPFGAVDPVVRERLQNEFLKLQSQVRKTVLFVTHDIEEAVRLGDRIAVYGQGRIEQLDAPAAVLGAPATPYVADFVGADRGLKRLSVTPIEEGDLEQPPVVRLDDPLPRDLGAPWAVVLDGAGDLHGWISAERAALTGEGARKATVREHARRMEAWLPLGASLKQAFATMLQHDAGWIAVIDPEGAGRFLGVLTPARLHEALRRSIDADAQAVPRTEVEVETVSSR</sequence>
<feature type="domain" description="CBS" evidence="7">
    <location>
        <begin position="311"/>
        <end position="369"/>
    </location>
</feature>
<evidence type="ECO:0000259" key="6">
    <source>
        <dbReference type="PROSITE" id="PS50893"/>
    </source>
</evidence>
<dbReference type="InterPro" id="IPR000644">
    <property type="entry name" value="CBS_dom"/>
</dbReference>
<dbReference type="Pfam" id="PF00005">
    <property type="entry name" value="ABC_tran"/>
    <property type="match status" value="1"/>
</dbReference>
<dbReference type="GO" id="GO:0005524">
    <property type="term" value="F:ATP binding"/>
    <property type="evidence" value="ECO:0007669"/>
    <property type="project" value="UniProtKB-KW"/>
</dbReference>
<reference evidence="9" key="1">
    <citation type="journal article" date="2019" name="Int. J. Syst. Evol. Microbiol.">
        <title>The Global Catalogue of Microorganisms (GCM) 10K type strain sequencing project: providing services to taxonomists for standard genome sequencing and annotation.</title>
        <authorList>
            <consortium name="The Broad Institute Genomics Platform"/>
            <consortium name="The Broad Institute Genome Sequencing Center for Infectious Disease"/>
            <person name="Wu L."/>
            <person name="Ma J."/>
        </authorList>
    </citation>
    <scope>NUCLEOTIDE SEQUENCE [LARGE SCALE GENOMIC DNA]</scope>
    <source>
        <strain evidence="9">JCM 5067</strain>
    </source>
</reference>
<dbReference type="InterPro" id="IPR003439">
    <property type="entry name" value="ABC_transporter-like_ATP-bd"/>
</dbReference>
<evidence type="ECO:0000256" key="5">
    <source>
        <dbReference type="PROSITE-ProRule" id="PRU00703"/>
    </source>
</evidence>
<evidence type="ECO:0000256" key="3">
    <source>
        <dbReference type="ARBA" id="ARBA00022741"/>
    </source>
</evidence>
<evidence type="ECO:0000256" key="4">
    <source>
        <dbReference type="ARBA" id="ARBA00022840"/>
    </source>
</evidence>
<dbReference type="Proteomes" id="UP001500668">
    <property type="component" value="Unassembled WGS sequence"/>
</dbReference>
<name>A0ABP3RR99_9ACTN</name>
<gene>
    <name evidence="8" type="ORF">GCM10010394_51950</name>
</gene>
<keyword evidence="5" id="KW-0129">CBS domain</keyword>
<proteinExistence type="inferred from homology"/>
<dbReference type="PANTHER" id="PTHR43117">
    <property type="entry name" value="OSMOPROTECTANT IMPORT ATP-BINDING PROTEIN OSMV"/>
    <property type="match status" value="1"/>
</dbReference>
<evidence type="ECO:0000259" key="7">
    <source>
        <dbReference type="PROSITE" id="PS51371"/>
    </source>
</evidence>
<dbReference type="RefSeq" id="WP_344077272.1">
    <property type="nucleotide sequence ID" value="NZ_BAAACA010000037.1"/>
</dbReference>
<keyword evidence="3" id="KW-0547">Nucleotide-binding</keyword>
<keyword evidence="2" id="KW-0813">Transport</keyword>
<keyword evidence="4 8" id="KW-0067">ATP-binding</keyword>
<dbReference type="InterPro" id="IPR017871">
    <property type="entry name" value="ABC_transporter-like_CS"/>
</dbReference>
<dbReference type="InterPro" id="IPR046342">
    <property type="entry name" value="CBS_dom_sf"/>
</dbReference>
<organism evidence="8 9">
    <name type="scientific">Streptomyces crystallinus</name>
    <dbReference type="NCBI Taxonomy" id="68191"/>
    <lineage>
        <taxon>Bacteria</taxon>
        <taxon>Bacillati</taxon>
        <taxon>Actinomycetota</taxon>
        <taxon>Actinomycetes</taxon>
        <taxon>Kitasatosporales</taxon>
        <taxon>Streptomycetaceae</taxon>
        <taxon>Streptomyces</taxon>
    </lineage>
</organism>
<dbReference type="CDD" id="cd03295">
    <property type="entry name" value="ABC_OpuCA_Osmoprotection"/>
    <property type="match status" value="1"/>
</dbReference>
<evidence type="ECO:0000313" key="9">
    <source>
        <dbReference type="Proteomes" id="UP001500668"/>
    </source>
</evidence>
<dbReference type="PROSITE" id="PS00211">
    <property type="entry name" value="ABC_TRANSPORTER_1"/>
    <property type="match status" value="1"/>
</dbReference>
<dbReference type="Gene3D" id="3.40.50.300">
    <property type="entry name" value="P-loop containing nucleotide triphosphate hydrolases"/>
    <property type="match status" value="1"/>
</dbReference>
<dbReference type="SMART" id="SM00382">
    <property type="entry name" value="AAA"/>
    <property type="match status" value="1"/>
</dbReference>
<evidence type="ECO:0000256" key="2">
    <source>
        <dbReference type="ARBA" id="ARBA00022448"/>
    </source>
</evidence>
<evidence type="ECO:0000313" key="8">
    <source>
        <dbReference type="EMBL" id="GAA0615579.1"/>
    </source>
</evidence>
<protein>
    <submittedName>
        <fullName evidence="8">ABC transporter ATP-binding protein</fullName>
    </submittedName>
</protein>
<dbReference type="PANTHER" id="PTHR43117:SF4">
    <property type="entry name" value="OSMOPROTECTANT IMPORT ATP-BINDING PROTEIN OSMV"/>
    <property type="match status" value="1"/>
</dbReference>
<dbReference type="PROSITE" id="PS51371">
    <property type="entry name" value="CBS"/>
    <property type="match status" value="1"/>
</dbReference>
<accession>A0ABP3RR99</accession>
<dbReference type="InterPro" id="IPR003593">
    <property type="entry name" value="AAA+_ATPase"/>
</dbReference>
<dbReference type="SUPFAM" id="SSF54631">
    <property type="entry name" value="CBS-domain pair"/>
    <property type="match status" value="1"/>
</dbReference>
<comment type="similarity">
    <text evidence="1">Belongs to the ABC transporter superfamily.</text>
</comment>
<evidence type="ECO:0000256" key="1">
    <source>
        <dbReference type="ARBA" id="ARBA00005417"/>
    </source>
</evidence>